<sequence length="97" mass="10500">MVAAYTVLFVDRNTVAAVEGFTGRNSVVWGTDIDNIVVLGVFVLAETVGFADSVAGLLLELLNQLMEVLKGGLHFCKFFLYSGIGIQHLVILGMIHM</sequence>
<evidence type="ECO:0000256" key="1">
    <source>
        <dbReference type="SAM" id="Phobius"/>
    </source>
</evidence>
<keyword evidence="1" id="KW-1133">Transmembrane helix</keyword>
<dbReference type="Proteomes" id="UP000095282">
    <property type="component" value="Unplaced"/>
</dbReference>
<keyword evidence="1" id="KW-0812">Transmembrane</keyword>
<evidence type="ECO:0000313" key="3">
    <source>
        <dbReference type="WBParaSite" id="Csp11.Scaffold524.g2972.t1"/>
    </source>
</evidence>
<feature type="transmembrane region" description="Helical" evidence="1">
    <location>
        <begin position="78"/>
        <end position="96"/>
    </location>
</feature>
<organism evidence="2 3">
    <name type="scientific">Caenorhabditis tropicalis</name>
    <dbReference type="NCBI Taxonomy" id="1561998"/>
    <lineage>
        <taxon>Eukaryota</taxon>
        <taxon>Metazoa</taxon>
        <taxon>Ecdysozoa</taxon>
        <taxon>Nematoda</taxon>
        <taxon>Chromadorea</taxon>
        <taxon>Rhabditida</taxon>
        <taxon>Rhabditina</taxon>
        <taxon>Rhabditomorpha</taxon>
        <taxon>Rhabditoidea</taxon>
        <taxon>Rhabditidae</taxon>
        <taxon>Peloderinae</taxon>
        <taxon>Caenorhabditis</taxon>
    </lineage>
</organism>
<keyword evidence="2" id="KW-1185">Reference proteome</keyword>
<dbReference type="AlphaFoldDB" id="A0A1I7T6U0"/>
<accession>A0A1I7T6U0</accession>
<dbReference type="WBParaSite" id="Csp11.Scaffold524.g2972.t1">
    <property type="protein sequence ID" value="Csp11.Scaffold524.g2972.t1"/>
    <property type="gene ID" value="Csp11.Scaffold524.g2972"/>
</dbReference>
<proteinExistence type="predicted"/>
<reference evidence="3" key="1">
    <citation type="submission" date="2016-11" db="UniProtKB">
        <authorList>
            <consortium name="WormBaseParasite"/>
        </authorList>
    </citation>
    <scope>IDENTIFICATION</scope>
</reference>
<feature type="transmembrane region" description="Helical" evidence="1">
    <location>
        <begin position="36"/>
        <end position="58"/>
    </location>
</feature>
<evidence type="ECO:0000313" key="2">
    <source>
        <dbReference type="Proteomes" id="UP000095282"/>
    </source>
</evidence>
<name>A0A1I7T6U0_9PELO</name>
<keyword evidence="1" id="KW-0472">Membrane</keyword>
<protein>
    <submittedName>
        <fullName evidence="3">Transmembrane protein</fullName>
    </submittedName>
</protein>